<dbReference type="InterPro" id="IPR023375">
    <property type="entry name" value="ADC_dom_sf"/>
</dbReference>
<proteinExistence type="predicted"/>
<dbReference type="RefSeq" id="WP_073476019.1">
    <property type="nucleotide sequence ID" value="NZ_FQZU01000013.1"/>
</dbReference>
<protein>
    <submittedName>
        <fullName evidence="1">Acetoacetate decarboxylase (ADC)</fullName>
    </submittedName>
</protein>
<reference evidence="2" key="1">
    <citation type="submission" date="2016-11" db="EMBL/GenBank/DDBJ databases">
        <authorList>
            <person name="Varghese N."/>
            <person name="Submissions S."/>
        </authorList>
    </citation>
    <scope>NUCLEOTIDE SEQUENCE [LARGE SCALE GENOMIC DNA]</scope>
    <source>
        <strain evidence="2">DSM 16219</strain>
    </source>
</reference>
<evidence type="ECO:0000313" key="2">
    <source>
        <dbReference type="Proteomes" id="UP000183994"/>
    </source>
</evidence>
<name>A0A1M6MNF0_9BACT</name>
<gene>
    <name evidence="1" type="ORF">SAMN02745216_02381</name>
</gene>
<dbReference type="InterPro" id="IPR010451">
    <property type="entry name" value="Acetoacetate_decarboxylase"/>
</dbReference>
<dbReference type="STRING" id="1121393.SAMN02745216_02381"/>
<dbReference type="Pfam" id="PF06314">
    <property type="entry name" value="ADC"/>
    <property type="match status" value="1"/>
</dbReference>
<sequence length="295" mass="33468">MSKQAPPRSYDDFRKDPFFNVPNRMTKTSVSPVVLPMLFNTTRVRHLNYFIDPERVDPLLKGTGLIPCRFFNGKCLLSFIFYNYQDVTIGAYDEVTITVLVRPEMLPDPKIYLPSIFKKKGINWNGIGAYVIEMPVTIPQARAAGRELWGFPKFQTKIPFKLQGNRFEFGVKDPETDEWIVEVKGSHTAGIRMTGTDLVTFSNFRGKIWKTIIDTNVKYKNCFVKDLEVRVGKSSHGMTENIKALGLETAKPFIMWTSDNLRSRLNHGEAIADFPTPLLSYQPEGGDGEAEGVTL</sequence>
<accession>A0A1M6MNF0</accession>
<dbReference type="Gene3D" id="2.40.400.10">
    <property type="entry name" value="Acetoacetate decarboxylase-like"/>
    <property type="match status" value="1"/>
</dbReference>
<evidence type="ECO:0000313" key="1">
    <source>
        <dbReference type="EMBL" id="SHJ85011.1"/>
    </source>
</evidence>
<dbReference type="Proteomes" id="UP000183994">
    <property type="component" value="Unassembled WGS sequence"/>
</dbReference>
<keyword evidence="2" id="KW-1185">Reference proteome</keyword>
<dbReference type="SUPFAM" id="SSF160104">
    <property type="entry name" value="Acetoacetate decarboxylase-like"/>
    <property type="match status" value="1"/>
</dbReference>
<dbReference type="GO" id="GO:0016829">
    <property type="term" value="F:lyase activity"/>
    <property type="evidence" value="ECO:0007669"/>
    <property type="project" value="InterPro"/>
</dbReference>
<dbReference type="EMBL" id="FQZU01000013">
    <property type="protein sequence ID" value="SHJ85011.1"/>
    <property type="molecule type" value="Genomic_DNA"/>
</dbReference>
<organism evidence="1 2">
    <name type="scientific">Desulfatibacillum alkenivorans DSM 16219</name>
    <dbReference type="NCBI Taxonomy" id="1121393"/>
    <lineage>
        <taxon>Bacteria</taxon>
        <taxon>Pseudomonadati</taxon>
        <taxon>Thermodesulfobacteriota</taxon>
        <taxon>Desulfobacteria</taxon>
        <taxon>Desulfobacterales</taxon>
        <taxon>Desulfatibacillaceae</taxon>
        <taxon>Desulfatibacillum</taxon>
    </lineage>
</organism>
<dbReference type="AlphaFoldDB" id="A0A1M6MNF0"/>